<organism evidence="10">
    <name type="scientific">Gongylonema pulchrum</name>
    <dbReference type="NCBI Taxonomy" id="637853"/>
    <lineage>
        <taxon>Eukaryota</taxon>
        <taxon>Metazoa</taxon>
        <taxon>Ecdysozoa</taxon>
        <taxon>Nematoda</taxon>
        <taxon>Chromadorea</taxon>
        <taxon>Rhabditida</taxon>
        <taxon>Spirurina</taxon>
        <taxon>Spiruromorpha</taxon>
        <taxon>Spiruroidea</taxon>
        <taxon>Gongylonematidae</taxon>
        <taxon>Gongylonema</taxon>
    </lineage>
</organism>
<keyword evidence="4 7" id="KW-0812">Transmembrane</keyword>
<gene>
    <name evidence="8" type="ORF">GPUH_LOCUS21067</name>
</gene>
<feature type="transmembrane region" description="Helical" evidence="7">
    <location>
        <begin position="26"/>
        <end position="49"/>
    </location>
</feature>
<dbReference type="EMBL" id="UYRT01091758">
    <property type="protein sequence ID" value="VDN37429.1"/>
    <property type="molecule type" value="Genomic_DNA"/>
</dbReference>
<dbReference type="AlphaFoldDB" id="A0A183EJC6"/>
<evidence type="ECO:0000313" key="9">
    <source>
        <dbReference type="Proteomes" id="UP000271098"/>
    </source>
</evidence>
<keyword evidence="3" id="KW-0050">Antiport</keyword>
<reference evidence="10" key="1">
    <citation type="submission" date="2016-06" db="UniProtKB">
        <authorList>
            <consortium name="WormBaseParasite"/>
        </authorList>
    </citation>
    <scope>IDENTIFICATION</scope>
</reference>
<proteinExistence type="inferred from homology"/>
<keyword evidence="5 7" id="KW-1133">Transmembrane helix</keyword>
<evidence type="ECO:0000256" key="2">
    <source>
        <dbReference type="ARBA" id="ARBA00005364"/>
    </source>
</evidence>
<evidence type="ECO:0000313" key="10">
    <source>
        <dbReference type="WBParaSite" id="GPUH_0002109201-mRNA-1"/>
    </source>
</evidence>
<dbReference type="OrthoDB" id="2127281at2759"/>
<name>A0A183EJC6_9BILA</name>
<comment type="subcellular location">
    <subcellularLocation>
        <location evidence="1">Membrane</location>
        <topology evidence="1">Multi-pass membrane protein</topology>
    </subcellularLocation>
</comment>
<accession>A0A183EJC6</accession>
<keyword evidence="6 7" id="KW-0472">Membrane</keyword>
<protein>
    <submittedName>
        <fullName evidence="10">Gamma-secretase subunit PEN-2</fullName>
    </submittedName>
</protein>
<evidence type="ECO:0000256" key="5">
    <source>
        <dbReference type="ARBA" id="ARBA00022989"/>
    </source>
</evidence>
<dbReference type="PANTHER" id="PTHR10846">
    <property type="entry name" value="SODIUM/POTASSIUM/CALCIUM EXCHANGER"/>
    <property type="match status" value="1"/>
</dbReference>
<evidence type="ECO:0000313" key="8">
    <source>
        <dbReference type="EMBL" id="VDN37429.1"/>
    </source>
</evidence>
<dbReference type="GO" id="GO:0005886">
    <property type="term" value="C:plasma membrane"/>
    <property type="evidence" value="ECO:0007669"/>
    <property type="project" value="TreeGrafter"/>
</dbReference>
<keyword evidence="9" id="KW-1185">Reference proteome</keyword>
<comment type="similarity">
    <text evidence="2">Belongs to the Ca(2+):cation antiporter (CaCA) (TC 2.A.19) family. SLC24A subfamily.</text>
</comment>
<dbReference type="InterPro" id="IPR004481">
    <property type="entry name" value="K/Na/Ca-exchanger"/>
</dbReference>
<evidence type="ECO:0000256" key="4">
    <source>
        <dbReference type="ARBA" id="ARBA00022692"/>
    </source>
</evidence>
<dbReference type="Proteomes" id="UP000271098">
    <property type="component" value="Unassembled WGS sequence"/>
</dbReference>
<evidence type="ECO:0000256" key="3">
    <source>
        <dbReference type="ARBA" id="ARBA00022449"/>
    </source>
</evidence>
<dbReference type="GO" id="GO:0005262">
    <property type="term" value="F:calcium channel activity"/>
    <property type="evidence" value="ECO:0007669"/>
    <property type="project" value="TreeGrafter"/>
</dbReference>
<evidence type="ECO:0000256" key="6">
    <source>
        <dbReference type="ARBA" id="ARBA00023136"/>
    </source>
</evidence>
<dbReference type="WBParaSite" id="GPUH_0002109201-mRNA-1">
    <property type="protein sequence ID" value="GPUH_0002109201-mRNA-1"/>
    <property type="gene ID" value="GPUH_0002109201"/>
</dbReference>
<dbReference type="PANTHER" id="PTHR10846:SF72">
    <property type="entry name" value="SODIUM_POTASSIUM_CALCIUM EXCHANGER NCKX30C"/>
    <property type="match status" value="1"/>
</dbReference>
<dbReference type="GO" id="GO:0008273">
    <property type="term" value="F:calcium, potassium:sodium antiporter activity"/>
    <property type="evidence" value="ECO:0007669"/>
    <property type="project" value="TreeGrafter"/>
</dbReference>
<dbReference type="GO" id="GO:0006874">
    <property type="term" value="P:intracellular calcium ion homeostasis"/>
    <property type="evidence" value="ECO:0007669"/>
    <property type="project" value="TreeGrafter"/>
</dbReference>
<evidence type="ECO:0000256" key="7">
    <source>
        <dbReference type="SAM" id="Phobius"/>
    </source>
</evidence>
<sequence length="65" mass="7560">MNLSSSLHFRPSIINRCFEIQALRKYFAFTFIGSILWIAFFSYLMVWWANVIGETLAIPNEVTAI</sequence>
<keyword evidence="3" id="KW-0813">Transport</keyword>
<reference evidence="8 9" key="2">
    <citation type="submission" date="2018-11" db="EMBL/GenBank/DDBJ databases">
        <authorList>
            <consortium name="Pathogen Informatics"/>
        </authorList>
    </citation>
    <scope>NUCLEOTIDE SEQUENCE [LARGE SCALE GENOMIC DNA]</scope>
</reference>
<evidence type="ECO:0000256" key="1">
    <source>
        <dbReference type="ARBA" id="ARBA00004141"/>
    </source>
</evidence>